<organism evidence="1">
    <name type="scientific">Zea mays</name>
    <name type="common">Maize</name>
    <dbReference type="NCBI Taxonomy" id="4577"/>
    <lineage>
        <taxon>Eukaryota</taxon>
        <taxon>Viridiplantae</taxon>
        <taxon>Streptophyta</taxon>
        <taxon>Embryophyta</taxon>
        <taxon>Tracheophyta</taxon>
        <taxon>Spermatophyta</taxon>
        <taxon>Magnoliopsida</taxon>
        <taxon>Liliopsida</taxon>
        <taxon>Poales</taxon>
        <taxon>Poaceae</taxon>
        <taxon>PACMAD clade</taxon>
        <taxon>Panicoideae</taxon>
        <taxon>Andropogonodae</taxon>
        <taxon>Andropogoneae</taxon>
        <taxon>Tripsacinae</taxon>
        <taxon>Zea</taxon>
    </lineage>
</organism>
<reference evidence="1" key="1">
    <citation type="submission" date="2015-12" db="EMBL/GenBank/DDBJ databases">
        <title>Update maize B73 reference genome by single molecule sequencing technologies.</title>
        <authorList>
            <consortium name="Maize Genome Sequencing Project"/>
            <person name="Ware D."/>
        </authorList>
    </citation>
    <scope>NUCLEOTIDE SEQUENCE [LARGE SCALE GENOMIC DNA]</scope>
    <source>
        <tissue evidence="1">Seedling</tissue>
    </source>
</reference>
<dbReference type="AlphaFoldDB" id="A0A1D6HRX1"/>
<dbReference type="EMBL" id="CM007650">
    <property type="protein sequence ID" value="ONM51218.1"/>
    <property type="molecule type" value="Genomic_DNA"/>
</dbReference>
<protein>
    <submittedName>
        <fullName evidence="1">Uncharacterized protein</fullName>
    </submittedName>
</protein>
<accession>A0A1D6HRX1</accession>
<gene>
    <name evidence="1" type="ORF">ZEAMMB73_Zm00001d018746</name>
</gene>
<name>A0A1D6HRX1_MAIZE</name>
<proteinExistence type="predicted"/>
<sequence length="50" mass="5679">MELFVLVIAGLCLLPIIKVNKVAYCFVDILLWTLCFKWSSLTIPHVQKGT</sequence>
<evidence type="ECO:0000313" key="1">
    <source>
        <dbReference type="EMBL" id="ONM51218.1"/>
    </source>
</evidence>